<dbReference type="Proteomes" id="UP001501532">
    <property type="component" value="Unassembled WGS sequence"/>
</dbReference>
<reference evidence="2" key="1">
    <citation type="journal article" date="2019" name="Int. J. Syst. Evol. Microbiol.">
        <title>The Global Catalogue of Microorganisms (GCM) 10K type strain sequencing project: providing services to taxonomists for standard genome sequencing and annotation.</title>
        <authorList>
            <consortium name="The Broad Institute Genomics Platform"/>
            <consortium name="The Broad Institute Genome Sequencing Center for Infectious Disease"/>
            <person name="Wu L."/>
            <person name="Ma J."/>
        </authorList>
    </citation>
    <scope>NUCLEOTIDE SEQUENCE [LARGE SCALE GENOMIC DNA]</scope>
    <source>
        <strain evidence="2">JCM 9091</strain>
    </source>
</reference>
<keyword evidence="2" id="KW-1185">Reference proteome</keyword>
<comment type="caution">
    <text evidence="1">The sequence shown here is derived from an EMBL/GenBank/DDBJ whole genome shotgun (WGS) entry which is preliminary data.</text>
</comment>
<evidence type="ECO:0000313" key="2">
    <source>
        <dbReference type="Proteomes" id="UP001501532"/>
    </source>
</evidence>
<accession>A0ABP6M5K5</accession>
<gene>
    <name evidence="1" type="ORF">GCM10010448_70870</name>
</gene>
<evidence type="ECO:0000313" key="1">
    <source>
        <dbReference type="EMBL" id="GAA3079225.1"/>
    </source>
</evidence>
<dbReference type="EMBL" id="BAAAUF010000121">
    <property type="protein sequence ID" value="GAA3079225.1"/>
    <property type="molecule type" value="Genomic_DNA"/>
</dbReference>
<name>A0ABP6M5K5_9ACTN</name>
<proteinExistence type="predicted"/>
<protein>
    <submittedName>
        <fullName evidence="1">Uncharacterized protein</fullName>
    </submittedName>
</protein>
<sequence length="53" mass="5754">MWHTRWWVPVGRLTVPLDDGSGRSVIVIKMRGSGRLCCGALPAAGRHNPARAS</sequence>
<organism evidence="1 2">
    <name type="scientific">Streptomyces glomeratus</name>
    <dbReference type="NCBI Taxonomy" id="284452"/>
    <lineage>
        <taxon>Bacteria</taxon>
        <taxon>Bacillati</taxon>
        <taxon>Actinomycetota</taxon>
        <taxon>Actinomycetes</taxon>
        <taxon>Kitasatosporales</taxon>
        <taxon>Streptomycetaceae</taxon>
        <taxon>Streptomyces</taxon>
    </lineage>
</organism>